<dbReference type="OMA" id="CIYAWRA"/>
<dbReference type="GO" id="GO:0032040">
    <property type="term" value="C:small-subunit processome"/>
    <property type="evidence" value="ECO:0007669"/>
    <property type="project" value="InterPro"/>
</dbReference>
<dbReference type="FunFam" id="2.130.10.10:FF:000200">
    <property type="entry name" value="U3 small nucleolar RNA-associated protein 21"/>
    <property type="match status" value="1"/>
</dbReference>
<evidence type="ECO:0000313" key="8">
    <source>
        <dbReference type="RefSeq" id="XP_055886592.1"/>
    </source>
</evidence>
<evidence type="ECO:0000256" key="1">
    <source>
        <dbReference type="ARBA" id="ARBA00022574"/>
    </source>
</evidence>
<feature type="region of interest" description="Disordered" evidence="4">
    <location>
        <begin position="665"/>
        <end position="687"/>
    </location>
</feature>
<keyword evidence="7" id="KW-1185">Reference proteome</keyword>
<keyword evidence="1 3" id="KW-0853">WD repeat</keyword>
<feature type="repeat" description="WD" evidence="3">
    <location>
        <begin position="479"/>
        <end position="520"/>
    </location>
</feature>
<dbReference type="OrthoDB" id="10250769at2759"/>
<dbReference type="SUPFAM" id="SSF50978">
    <property type="entry name" value="WD40 repeat-like"/>
    <property type="match status" value="2"/>
</dbReference>
<dbReference type="FunFam" id="2.130.10.10:FF:000109">
    <property type="entry name" value="WD repeat domain 36"/>
    <property type="match status" value="1"/>
</dbReference>
<feature type="domain" description="WDR36/Utp21 C-terminal" evidence="5">
    <location>
        <begin position="691"/>
        <end position="893"/>
    </location>
</feature>
<sequence>MTFSANPSKIFAGYRALGFVSNHVPLATRYHKRHKENYIVTCVGRSFHVYNTSRLGIVAVSDIHPDDISAVATDFRYVYTAAGKNIFSVARNRKIEKTFEGHAAEVHLLLPFGHHLISVDVDGFLIVWDLGAGKPYLQTKFDPESFSVTAVAHPHTYMNKVLLGSEQGTLQLWNINTNKLIYSFDGWGVSITVIQQSTAVDVMAIGLADGQVILHNLAVDKTVVKFKQDFGPVTAISFRTDGHPMMLTGSAAGHIALWDLENRKLHSYLKDAHYSSVTGLQCLPSEPLMVTCAADNSLKVWIFDLADGGARLLRLREGHSAPPSFIRFYGTDGQNILTAGQDSTVRSFSTVHDKNNKNLGRASYFKKASKRAGLKLDKYKMPPVVRFAAEQSRESDWDNILACHRSLNLVSTWSYQRTTMGKHMISHPRFSTDVSEHSITATAVDISACGNFGFIGYSTGHVDIYNMQSGQHRGSFGEETAHDCTVRGVSVDALNQKVITAGADGTLSFWKFKTKELLGTLKLNAFVSQIVLHRDSSMLAVALDDFTISLVDIDTRRVVRQFSGHTSSITDMTFRADGRWLLTASLDCTIRTWNIPTGKLIDVFLLHSAATTISMSPCGTFLATSHVGDVGVYLWSNKTLYSHVSLTPIPVDYTPKLAQLPSTVISDPESSEMLNGSTEEEEFEDDYKSPEQIASELVTLSLLPTSRWLNLLNLDIIKMRNKPKEPPKAPKAAPFYLPTIAGLQPSFDVSSQSTDNSKTQSHIKKPELGSLSDLAMQLLKAHQNHSYESILSSLKEMGPSAIDREIRLLGDEGSTDEAMLYFIEFIEATLKTNKHFELAHSYLALFLKVHGDQLSSKPQLASALESLTNTQLHSWDRVQSLLQKSLGMVNYLRSATV</sequence>
<dbReference type="PROSITE" id="PS50082">
    <property type="entry name" value="WD_REPEATS_2"/>
    <property type="match status" value="3"/>
</dbReference>
<dbReference type="PROSITE" id="PS00678">
    <property type="entry name" value="WD_REPEATS_1"/>
    <property type="match status" value="1"/>
</dbReference>
<dbReference type="PANTHER" id="PTHR22840:SF12">
    <property type="entry name" value="WD REPEAT-CONTAINING PROTEIN 36"/>
    <property type="match status" value="1"/>
</dbReference>
<dbReference type="Gene3D" id="2.130.10.10">
    <property type="entry name" value="YVTN repeat-like/Quinoprotein amine dehydrogenase"/>
    <property type="match status" value="2"/>
</dbReference>
<evidence type="ECO:0000256" key="4">
    <source>
        <dbReference type="SAM" id="MobiDB-lite"/>
    </source>
</evidence>
<feature type="repeat" description="WD" evidence="3">
    <location>
        <begin position="270"/>
        <end position="301"/>
    </location>
</feature>
<dbReference type="Pfam" id="PF25171">
    <property type="entry name" value="Beta-prop_WDR36-Utp21_1st"/>
    <property type="match status" value="1"/>
</dbReference>
<dbReference type="Pfam" id="PF04192">
    <property type="entry name" value="Utp21"/>
    <property type="match status" value="1"/>
</dbReference>
<evidence type="ECO:0000313" key="7">
    <source>
        <dbReference type="Proteomes" id="UP001165740"/>
    </source>
</evidence>
<name>A0A9W3AH80_BIOGL</name>
<protein>
    <submittedName>
        <fullName evidence="8">WD repeat-containing protein 36-like</fullName>
    </submittedName>
</protein>
<dbReference type="GO" id="GO:0006364">
    <property type="term" value="P:rRNA processing"/>
    <property type="evidence" value="ECO:0007669"/>
    <property type="project" value="InterPro"/>
</dbReference>
<dbReference type="InterPro" id="IPR015943">
    <property type="entry name" value="WD40/YVTN_repeat-like_dom_sf"/>
</dbReference>
<dbReference type="GeneID" id="106052514"/>
<feature type="domain" description="WDR36/Utp21 N-terminal" evidence="6">
    <location>
        <begin position="39"/>
        <end position="304"/>
    </location>
</feature>
<dbReference type="PROSITE" id="PS50294">
    <property type="entry name" value="WD_REPEATS_REGION"/>
    <property type="match status" value="1"/>
</dbReference>
<accession>A0A9W3AH80</accession>
<evidence type="ECO:0000256" key="3">
    <source>
        <dbReference type="PROSITE-ProRule" id="PRU00221"/>
    </source>
</evidence>
<dbReference type="InterPro" id="IPR001680">
    <property type="entry name" value="WD40_rpt"/>
</dbReference>
<organism evidence="7 8">
    <name type="scientific">Biomphalaria glabrata</name>
    <name type="common">Bloodfluke planorb</name>
    <name type="synonym">Freshwater snail</name>
    <dbReference type="NCBI Taxonomy" id="6526"/>
    <lineage>
        <taxon>Eukaryota</taxon>
        <taxon>Metazoa</taxon>
        <taxon>Spiralia</taxon>
        <taxon>Lophotrochozoa</taxon>
        <taxon>Mollusca</taxon>
        <taxon>Gastropoda</taxon>
        <taxon>Heterobranchia</taxon>
        <taxon>Euthyneura</taxon>
        <taxon>Panpulmonata</taxon>
        <taxon>Hygrophila</taxon>
        <taxon>Lymnaeoidea</taxon>
        <taxon>Planorbidae</taxon>
        <taxon>Biomphalaria</taxon>
    </lineage>
</organism>
<dbReference type="SMART" id="SM00320">
    <property type="entry name" value="WD40"/>
    <property type="match status" value="11"/>
</dbReference>
<dbReference type="AlphaFoldDB" id="A0A9W3AH80"/>
<reference evidence="8" key="1">
    <citation type="submission" date="2025-08" db="UniProtKB">
        <authorList>
            <consortium name="RefSeq"/>
        </authorList>
    </citation>
    <scope>IDENTIFICATION</scope>
</reference>
<gene>
    <name evidence="8" type="primary">LOC106052514</name>
</gene>
<dbReference type="InterPro" id="IPR007319">
    <property type="entry name" value="WDR36/Utp21_C"/>
</dbReference>
<dbReference type="InterPro" id="IPR019775">
    <property type="entry name" value="WD40_repeat_CS"/>
</dbReference>
<dbReference type="Proteomes" id="UP001165740">
    <property type="component" value="Chromosome 5"/>
</dbReference>
<evidence type="ECO:0000259" key="6">
    <source>
        <dbReference type="Pfam" id="PF25171"/>
    </source>
</evidence>
<dbReference type="GO" id="GO:0034388">
    <property type="term" value="C:Pwp2p-containing subcomplex of 90S preribosome"/>
    <property type="evidence" value="ECO:0007669"/>
    <property type="project" value="TreeGrafter"/>
</dbReference>
<dbReference type="InterPro" id="IPR059157">
    <property type="entry name" value="WDR36-Utp21_N"/>
</dbReference>
<keyword evidence="2" id="KW-0677">Repeat</keyword>
<evidence type="ECO:0000256" key="2">
    <source>
        <dbReference type="ARBA" id="ARBA00022737"/>
    </source>
</evidence>
<dbReference type="RefSeq" id="XP_055886592.1">
    <property type="nucleotide sequence ID" value="XM_056030617.1"/>
</dbReference>
<dbReference type="InterPro" id="IPR036322">
    <property type="entry name" value="WD40_repeat_dom_sf"/>
</dbReference>
<feature type="repeat" description="WD" evidence="3">
    <location>
        <begin position="562"/>
        <end position="603"/>
    </location>
</feature>
<proteinExistence type="predicted"/>
<evidence type="ECO:0000259" key="5">
    <source>
        <dbReference type="Pfam" id="PF04192"/>
    </source>
</evidence>
<dbReference type="Pfam" id="PF25168">
    <property type="entry name" value="Beta-prop_WDR36-Utp21_2nd"/>
    <property type="match status" value="1"/>
</dbReference>
<dbReference type="PANTHER" id="PTHR22840">
    <property type="entry name" value="WD REPEAT-CONTAINING PROTEIN 36"/>
    <property type="match status" value="1"/>
</dbReference>